<evidence type="ECO:0000256" key="6">
    <source>
        <dbReference type="ARBA" id="ARBA00023242"/>
    </source>
</evidence>
<evidence type="ECO:0000256" key="8">
    <source>
        <dbReference type="SAM" id="MobiDB-lite"/>
    </source>
</evidence>
<proteinExistence type="inferred from homology"/>
<dbReference type="FunCoup" id="A5DFU2">
    <property type="interactions" value="268"/>
</dbReference>
<dbReference type="HOGENOM" id="CLU_119118_0_0_1"/>
<evidence type="ECO:0000256" key="7">
    <source>
        <dbReference type="ARBA" id="ARBA00023274"/>
    </source>
</evidence>
<feature type="compositionally biased region" description="Basic and acidic residues" evidence="8">
    <location>
        <begin position="41"/>
        <end position="52"/>
    </location>
</feature>
<dbReference type="GO" id="GO:0000027">
    <property type="term" value="P:ribosomal large subunit assembly"/>
    <property type="evidence" value="ECO:0007669"/>
    <property type="project" value="TreeGrafter"/>
</dbReference>
<dbReference type="InterPro" id="IPR051898">
    <property type="entry name" value="Ribosome_Assembly_3"/>
</dbReference>
<dbReference type="PANTHER" id="PTHR28127:SF1">
    <property type="entry name" value="RIBOSOME ASSEMBLY PROTEIN 3"/>
    <property type="match status" value="1"/>
</dbReference>
<dbReference type="STRING" id="294746.A5DFU2"/>
<dbReference type="EMBL" id="CH408156">
    <property type="protein sequence ID" value="EDK38045.2"/>
    <property type="molecule type" value="Genomic_DNA"/>
</dbReference>
<evidence type="ECO:0000256" key="3">
    <source>
        <dbReference type="ARBA" id="ARBA00006256"/>
    </source>
</evidence>
<evidence type="ECO:0000256" key="2">
    <source>
        <dbReference type="ARBA" id="ARBA00004604"/>
    </source>
</evidence>
<keyword evidence="6" id="KW-0539">Nucleus</keyword>
<comment type="similarity">
    <text evidence="3">Belongs to the RSA3 family.</text>
</comment>
<evidence type="ECO:0000313" key="11">
    <source>
        <dbReference type="Proteomes" id="UP000001997"/>
    </source>
</evidence>
<keyword evidence="5" id="KW-0690">Ribosome biogenesis</keyword>
<evidence type="ECO:0000259" key="9">
    <source>
        <dbReference type="Pfam" id="PF14615"/>
    </source>
</evidence>
<reference evidence="10 11" key="1">
    <citation type="journal article" date="2009" name="Nature">
        <title>Evolution of pathogenicity and sexual reproduction in eight Candida genomes.</title>
        <authorList>
            <person name="Butler G."/>
            <person name="Rasmussen M.D."/>
            <person name="Lin M.F."/>
            <person name="Santos M.A."/>
            <person name="Sakthikumar S."/>
            <person name="Munro C.A."/>
            <person name="Rheinbay E."/>
            <person name="Grabherr M."/>
            <person name="Forche A."/>
            <person name="Reedy J.L."/>
            <person name="Agrafioti I."/>
            <person name="Arnaud M.B."/>
            <person name="Bates S."/>
            <person name="Brown A.J."/>
            <person name="Brunke S."/>
            <person name="Costanzo M.C."/>
            <person name="Fitzpatrick D.A."/>
            <person name="de Groot P.W."/>
            <person name="Harris D."/>
            <person name="Hoyer L.L."/>
            <person name="Hube B."/>
            <person name="Klis F.M."/>
            <person name="Kodira C."/>
            <person name="Lennard N."/>
            <person name="Logue M.E."/>
            <person name="Martin R."/>
            <person name="Neiman A.M."/>
            <person name="Nikolaou E."/>
            <person name="Quail M.A."/>
            <person name="Quinn J."/>
            <person name="Santos M.C."/>
            <person name="Schmitzberger F.F."/>
            <person name="Sherlock G."/>
            <person name="Shah P."/>
            <person name="Silverstein K.A."/>
            <person name="Skrzypek M.S."/>
            <person name="Soll D."/>
            <person name="Staggs R."/>
            <person name="Stansfield I."/>
            <person name="Stumpf M.P."/>
            <person name="Sudbery P.E."/>
            <person name="Srikantha T."/>
            <person name="Zeng Q."/>
            <person name="Berman J."/>
            <person name="Berriman M."/>
            <person name="Heitman J."/>
            <person name="Gow N.A."/>
            <person name="Lorenz M.C."/>
            <person name="Birren B.W."/>
            <person name="Kellis M."/>
            <person name="Cuomo C.A."/>
        </authorList>
    </citation>
    <scope>NUCLEOTIDE SEQUENCE [LARGE SCALE GENOMIC DNA]</scope>
    <source>
        <strain evidence="11">ATCC 6260 / CBS 566 / DSM 6381 / JCM 1539 / NBRC 10279 / NRRL Y-324</strain>
    </source>
</reference>
<evidence type="ECO:0000256" key="1">
    <source>
        <dbReference type="ARBA" id="ARBA00003035"/>
    </source>
</evidence>
<dbReference type="InterPro" id="IPR028217">
    <property type="entry name" value="Rsa3_C"/>
</dbReference>
<dbReference type="KEGG" id="pgu:PGUG_02143"/>
<comment type="subcellular location">
    <subcellularLocation>
        <location evidence="2">Nucleus</location>
        <location evidence="2">Nucleolus</location>
    </subcellularLocation>
</comment>
<dbReference type="Proteomes" id="UP000001997">
    <property type="component" value="Unassembled WGS sequence"/>
</dbReference>
<dbReference type="AlphaFoldDB" id="A5DFU2"/>
<dbReference type="OMA" id="DAHNNNK"/>
<dbReference type="Pfam" id="PF14615">
    <property type="entry name" value="Rsa3"/>
    <property type="match status" value="1"/>
</dbReference>
<comment type="function">
    <text evidence="1">Required for efficient biogenesis of the 60S ribosomal subunit.</text>
</comment>
<feature type="compositionally biased region" description="Acidic residues" evidence="8">
    <location>
        <begin position="53"/>
        <end position="67"/>
    </location>
</feature>
<keyword evidence="7" id="KW-0687">Ribonucleoprotein</keyword>
<dbReference type="GO" id="GO:0005730">
    <property type="term" value="C:nucleolus"/>
    <property type="evidence" value="ECO:0007669"/>
    <property type="project" value="UniProtKB-SubCell"/>
</dbReference>
<dbReference type="RefSeq" id="XP_001486472.2">
    <property type="nucleotide sequence ID" value="XM_001486422.1"/>
</dbReference>
<dbReference type="VEuPathDB" id="FungiDB:PGUG_02143"/>
<sequence length="177" mass="20113">MAAPQVTNEQIKEKKGRRRRKKRRTEDFSDSSSSSSSSSDEDTHMDESKQNDENETEAAIETIEEPTYDAKKSTAPEPLTLEQQRHLQRIKLTTTAPTQGINNRNIDMEAAKSTINSDRETLENEYLKFMASSFSEDLDELRKKPDFTDKSLVLLAKTLQSGGSLFDENELKALLEH</sequence>
<dbReference type="OrthoDB" id="69550at2759"/>
<evidence type="ECO:0000313" key="10">
    <source>
        <dbReference type="EMBL" id="EDK38045.2"/>
    </source>
</evidence>
<feature type="domain" description="Ribosome-assembly protein 3 C-terminal" evidence="9">
    <location>
        <begin position="122"/>
        <end position="167"/>
    </location>
</feature>
<evidence type="ECO:0000256" key="5">
    <source>
        <dbReference type="ARBA" id="ARBA00022517"/>
    </source>
</evidence>
<organism evidence="10 11">
    <name type="scientific">Meyerozyma guilliermondii (strain ATCC 6260 / CBS 566 / DSM 6381 / JCM 1539 / NBRC 10279 / NRRL Y-324)</name>
    <name type="common">Yeast</name>
    <name type="synonym">Candida guilliermondii</name>
    <dbReference type="NCBI Taxonomy" id="294746"/>
    <lineage>
        <taxon>Eukaryota</taxon>
        <taxon>Fungi</taxon>
        <taxon>Dikarya</taxon>
        <taxon>Ascomycota</taxon>
        <taxon>Saccharomycotina</taxon>
        <taxon>Pichiomycetes</taxon>
        <taxon>Debaryomycetaceae</taxon>
        <taxon>Meyerozyma</taxon>
    </lineage>
</organism>
<dbReference type="GO" id="GO:0030687">
    <property type="term" value="C:preribosome, large subunit precursor"/>
    <property type="evidence" value="ECO:0007669"/>
    <property type="project" value="TreeGrafter"/>
</dbReference>
<feature type="compositionally biased region" description="Basic residues" evidence="8">
    <location>
        <begin position="14"/>
        <end position="23"/>
    </location>
</feature>
<dbReference type="GeneID" id="5128454"/>
<accession>A5DFU2</accession>
<dbReference type="InParanoid" id="A5DFU2"/>
<dbReference type="eggNOG" id="ENOG502S5DP">
    <property type="taxonomic scope" value="Eukaryota"/>
</dbReference>
<feature type="region of interest" description="Disordered" evidence="8">
    <location>
        <begin position="1"/>
        <end position="83"/>
    </location>
</feature>
<evidence type="ECO:0000256" key="4">
    <source>
        <dbReference type="ARBA" id="ARBA00015339"/>
    </source>
</evidence>
<keyword evidence="11" id="KW-1185">Reference proteome</keyword>
<gene>
    <name evidence="10" type="ORF">PGUG_02143</name>
</gene>
<protein>
    <recommendedName>
        <fullName evidence="4">Ribosome assembly protein 3</fullName>
    </recommendedName>
</protein>
<name>A5DFU2_PICGU</name>
<dbReference type="PANTHER" id="PTHR28127">
    <property type="entry name" value="RIBOSOME ASSEMBLY PROTEIN 3"/>
    <property type="match status" value="1"/>
</dbReference>